<accession>K6ZLV9</accession>
<gene>
    <name evidence="1" type="ORF">C427_1107</name>
</gene>
<evidence type="ECO:0000313" key="2">
    <source>
        <dbReference type="Proteomes" id="UP000011864"/>
    </source>
</evidence>
<reference evidence="1 2" key="1">
    <citation type="journal article" date="2013" name="Genome Announc.">
        <title>Complete Genome Sequence of Glaciecola psychrophila Strain 170T.</title>
        <authorList>
            <person name="Yin J."/>
            <person name="Chen J."/>
            <person name="Liu G."/>
            <person name="Yu Y."/>
            <person name="Song L."/>
            <person name="Wang X."/>
            <person name="Qu X."/>
        </authorList>
    </citation>
    <scope>NUCLEOTIDE SEQUENCE [LARGE SCALE GENOMIC DNA]</scope>
    <source>
        <strain evidence="1 2">170</strain>
    </source>
</reference>
<dbReference type="KEGG" id="gps:C427_1107"/>
<dbReference type="Proteomes" id="UP000011864">
    <property type="component" value="Chromosome"/>
</dbReference>
<keyword evidence="2" id="KW-1185">Reference proteome</keyword>
<name>K6ZLV9_9ALTE</name>
<evidence type="ECO:0000313" key="1">
    <source>
        <dbReference type="EMBL" id="AGH43216.1"/>
    </source>
</evidence>
<organism evidence="1 2">
    <name type="scientific">Paraglaciecola psychrophila 170</name>
    <dbReference type="NCBI Taxonomy" id="1129794"/>
    <lineage>
        <taxon>Bacteria</taxon>
        <taxon>Pseudomonadati</taxon>
        <taxon>Pseudomonadota</taxon>
        <taxon>Gammaproteobacteria</taxon>
        <taxon>Alteromonadales</taxon>
        <taxon>Alteromonadaceae</taxon>
        <taxon>Paraglaciecola</taxon>
    </lineage>
</organism>
<dbReference type="PATRIC" id="fig|1129794.4.peg.1094"/>
<dbReference type="HOGENOM" id="CLU_3293760_0_0_6"/>
<protein>
    <submittedName>
        <fullName evidence="1">Uncharacterized protein</fullName>
    </submittedName>
</protein>
<dbReference type="STRING" id="1129794.C427_1107"/>
<proteinExistence type="predicted"/>
<dbReference type="EMBL" id="CP003837">
    <property type="protein sequence ID" value="AGH43216.1"/>
    <property type="molecule type" value="Genomic_DNA"/>
</dbReference>
<sequence>MKHIRAVAKEGMVKQNTSGKVVERLIDDIKFGTGLKVICI</sequence>
<dbReference type="AlphaFoldDB" id="K6ZLV9"/>